<reference evidence="2 3" key="1">
    <citation type="submission" date="2019-01" db="EMBL/GenBank/DDBJ databases">
        <title>A draft genome assembly of the solar-powered sea slug Elysia chlorotica.</title>
        <authorList>
            <person name="Cai H."/>
            <person name="Li Q."/>
            <person name="Fang X."/>
            <person name="Li J."/>
            <person name="Curtis N.E."/>
            <person name="Altenburger A."/>
            <person name="Shibata T."/>
            <person name="Feng M."/>
            <person name="Maeda T."/>
            <person name="Schwartz J.A."/>
            <person name="Shigenobu S."/>
            <person name="Lundholm N."/>
            <person name="Nishiyama T."/>
            <person name="Yang H."/>
            <person name="Hasebe M."/>
            <person name="Li S."/>
            <person name="Pierce S.K."/>
            <person name="Wang J."/>
        </authorList>
    </citation>
    <scope>NUCLEOTIDE SEQUENCE [LARGE SCALE GENOMIC DNA]</scope>
    <source>
        <strain evidence="2">EC2010</strain>
        <tissue evidence="2">Whole organism of an adult</tissue>
    </source>
</reference>
<keyword evidence="3" id="KW-1185">Reference proteome</keyword>
<protein>
    <submittedName>
        <fullName evidence="2">Uncharacterized protein</fullName>
    </submittedName>
</protein>
<proteinExistence type="predicted"/>
<evidence type="ECO:0000313" key="3">
    <source>
        <dbReference type="Proteomes" id="UP000271974"/>
    </source>
</evidence>
<feature type="chain" id="PRO_5018725274" evidence="1">
    <location>
        <begin position="24"/>
        <end position="154"/>
    </location>
</feature>
<dbReference type="EMBL" id="RQTK01000368">
    <property type="protein sequence ID" value="RUS80887.1"/>
    <property type="molecule type" value="Genomic_DNA"/>
</dbReference>
<dbReference type="Proteomes" id="UP000271974">
    <property type="component" value="Unassembled WGS sequence"/>
</dbReference>
<comment type="caution">
    <text evidence="2">The sequence shown here is derived from an EMBL/GenBank/DDBJ whole genome shotgun (WGS) entry which is preliminary data.</text>
</comment>
<feature type="signal peptide" evidence="1">
    <location>
        <begin position="1"/>
        <end position="23"/>
    </location>
</feature>
<sequence>MSLAKYSVTLMLCLGVWGFAARAHHPCGENPLRRLISVSRILSEALPDIDRDMNSILGLLRSSHPQLYRQIQDEWRSYASCVGLVDTGYFKRSSLDPSGGAGESRPKLTRAVLYQDSALSGSLGQEADLLLDILQGAIFQETDAVQEGQIEEEN</sequence>
<evidence type="ECO:0000256" key="1">
    <source>
        <dbReference type="SAM" id="SignalP"/>
    </source>
</evidence>
<organism evidence="2 3">
    <name type="scientific">Elysia chlorotica</name>
    <name type="common">Eastern emerald elysia</name>
    <name type="synonym">Sea slug</name>
    <dbReference type="NCBI Taxonomy" id="188477"/>
    <lineage>
        <taxon>Eukaryota</taxon>
        <taxon>Metazoa</taxon>
        <taxon>Spiralia</taxon>
        <taxon>Lophotrochozoa</taxon>
        <taxon>Mollusca</taxon>
        <taxon>Gastropoda</taxon>
        <taxon>Heterobranchia</taxon>
        <taxon>Euthyneura</taxon>
        <taxon>Panpulmonata</taxon>
        <taxon>Sacoglossa</taxon>
        <taxon>Placobranchoidea</taxon>
        <taxon>Plakobranchidae</taxon>
        <taxon>Elysia</taxon>
    </lineage>
</organism>
<keyword evidence="1" id="KW-0732">Signal</keyword>
<gene>
    <name evidence="2" type="ORF">EGW08_011358</name>
</gene>
<dbReference type="OrthoDB" id="6134432at2759"/>
<name>A0A3S1BHK3_ELYCH</name>
<dbReference type="AlphaFoldDB" id="A0A3S1BHK3"/>
<evidence type="ECO:0000313" key="2">
    <source>
        <dbReference type="EMBL" id="RUS80887.1"/>
    </source>
</evidence>
<accession>A0A3S1BHK3</accession>